<proteinExistence type="inferred from homology"/>
<evidence type="ECO:0000313" key="9">
    <source>
        <dbReference type="EMBL" id="SFL96449.1"/>
    </source>
</evidence>
<accession>A0A1I4LZQ6</accession>
<dbReference type="Pfam" id="PF06971">
    <property type="entry name" value="Put_DNA-bind_N"/>
    <property type="match status" value="1"/>
</dbReference>
<reference evidence="9 10" key="1">
    <citation type="submission" date="2016-10" db="EMBL/GenBank/DDBJ databases">
        <authorList>
            <person name="de Groot N.N."/>
        </authorList>
    </citation>
    <scope>NUCLEOTIDE SEQUENCE [LARGE SCALE GENOMIC DNA]</scope>
    <source>
        <strain evidence="9 10">ATCC 51327</strain>
    </source>
</reference>
<protein>
    <recommendedName>
        <fullName evidence="7">Redox-sensing transcriptional repressor Rex</fullName>
    </recommendedName>
</protein>
<feature type="domain" description="CoA-binding" evidence="8">
    <location>
        <begin position="81"/>
        <end position="182"/>
    </location>
</feature>
<dbReference type="InterPro" id="IPR009718">
    <property type="entry name" value="Rex_DNA-bd_C_dom"/>
</dbReference>
<name>A0A1I4LZQ6_9FIRM</name>
<dbReference type="InterPro" id="IPR036291">
    <property type="entry name" value="NAD(P)-bd_dom_sf"/>
</dbReference>
<feature type="binding site" evidence="7">
    <location>
        <begin position="92"/>
        <end position="97"/>
    </location>
    <ligand>
        <name>NAD(+)</name>
        <dbReference type="ChEBI" id="CHEBI:57540"/>
    </ligand>
</feature>
<dbReference type="EMBL" id="FOTI01000046">
    <property type="protein sequence ID" value="SFL96449.1"/>
    <property type="molecule type" value="Genomic_DNA"/>
</dbReference>
<dbReference type="RefSeq" id="WP_089862473.1">
    <property type="nucleotide sequence ID" value="NZ_FOTI01000046.1"/>
</dbReference>
<keyword evidence="5 7" id="KW-0238">DNA-binding</keyword>
<gene>
    <name evidence="7" type="primary">rex</name>
    <name evidence="9" type="ORF">SAMN02983006_02461</name>
</gene>
<dbReference type="SUPFAM" id="SSF46785">
    <property type="entry name" value="Winged helix' DNA-binding domain"/>
    <property type="match status" value="1"/>
</dbReference>
<evidence type="ECO:0000256" key="3">
    <source>
        <dbReference type="ARBA" id="ARBA00023015"/>
    </source>
</evidence>
<organism evidence="9 10">
    <name type="scientific">Halanaerobium salsuginis</name>
    <dbReference type="NCBI Taxonomy" id="29563"/>
    <lineage>
        <taxon>Bacteria</taxon>
        <taxon>Bacillati</taxon>
        <taxon>Bacillota</taxon>
        <taxon>Clostridia</taxon>
        <taxon>Halanaerobiales</taxon>
        <taxon>Halanaerobiaceae</taxon>
        <taxon>Halanaerobium</taxon>
    </lineage>
</organism>
<evidence type="ECO:0000256" key="5">
    <source>
        <dbReference type="ARBA" id="ARBA00023125"/>
    </source>
</evidence>
<comment type="function">
    <text evidence="7">Modulates transcription in response to changes in cellular NADH/NAD(+) redox state.</text>
</comment>
<sequence>MAKHKTKIPQIIIRRLPVYYKILKQLKSSSKDYVSSQDLAKLTGFSSSLIRKDLSYFGTFGRKSYGYDICCLFNQIGQIMGFDKQKNLIIIGAGHLGRALAYNRGYQERGYNLKAVFDKNSKLIGEKINNLKVRDINDLEKYLGNTPILVAALTIDNNAAQKITDRLIAAGIKAIWNFTNVSLKTPAEVLVEDQIINQGLCHLSCKLKQNDCLEFH</sequence>
<dbReference type="PANTHER" id="PTHR35786">
    <property type="entry name" value="REDOX-SENSING TRANSCRIPTIONAL REPRESSOR REX"/>
    <property type="match status" value="1"/>
</dbReference>
<evidence type="ECO:0000256" key="7">
    <source>
        <dbReference type="HAMAP-Rule" id="MF_01131"/>
    </source>
</evidence>
<keyword evidence="1 7" id="KW-0963">Cytoplasm</keyword>
<dbReference type="Gene3D" id="3.40.50.720">
    <property type="entry name" value="NAD(P)-binding Rossmann-like Domain"/>
    <property type="match status" value="1"/>
</dbReference>
<dbReference type="GO" id="GO:0005737">
    <property type="term" value="C:cytoplasm"/>
    <property type="evidence" value="ECO:0007669"/>
    <property type="project" value="UniProtKB-SubCell"/>
</dbReference>
<dbReference type="Gene3D" id="1.10.10.10">
    <property type="entry name" value="Winged helix-like DNA-binding domain superfamily/Winged helix DNA-binding domain"/>
    <property type="match status" value="1"/>
</dbReference>
<evidence type="ECO:0000259" key="8">
    <source>
        <dbReference type="SMART" id="SM00881"/>
    </source>
</evidence>
<dbReference type="NCBIfam" id="NF003994">
    <property type="entry name" value="PRK05472.2-3"/>
    <property type="match status" value="1"/>
</dbReference>
<dbReference type="GO" id="GO:0051775">
    <property type="term" value="P:response to redox state"/>
    <property type="evidence" value="ECO:0007669"/>
    <property type="project" value="InterPro"/>
</dbReference>
<dbReference type="AlphaFoldDB" id="A0A1I4LZQ6"/>
<evidence type="ECO:0000256" key="1">
    <source>
        <dbReference type="ARBA" id="ARBA00022490"/>
    </source>
</evidence>
<dbReference type="Proteomes" id="UP000199006">
    <property type="component" value="Unassembled WGS sequence"/>
</dbReference>
<keyword evidence="3 7" id="KW-0805">Transcription regulation</keyword>
<dbReference type="GO" id="GO:0045892">
    <property type="term" value="P:negative regulation of DNA-templated transcription"/>
    <property type="evidence" value="ECO:0007669"/>
    <property type="project" value="InterPro"/>
</dbReference>
<comment type="subcellular location">
    <subcellularLocation>
        <location evidence="7">Cytoplasm</location>
    </subcellularLocation>
</comment>
<evidence type="ECO:0000256" key="6">
    <source>
        <dbReference type="ARBA" id="ARBA00023163"/>
    </source>
</evidence>
<keyword evidence="6 7" id="KW-0804">Transcription</keyword>
<dbReference type="OrthoDB" id="9784760at2"/>
<dbReference type="InterPro" id="IPR022876">
    <property type="entry name" value="Tscrpt_rep_Rex"/>
</dbReference>
<keyword evidence="10" id="KW-1185">Reference proteome</keyword>
<keyword evidence="4 7" id="KW-0520">NAD</keyword>
<keyword evidence="2 7" id="KW-0678">Repressor</keyword>
<evidence type="ECO:0000256" key="2">
    <source>
        <dbReference type="ARBA" id="ARBA00022491"/>
    </source>
</evidence>
<dbReference type="HAMAP" id="MF_01131">
    <property type="entry name" value="Rex"/>
    <property type="match status" value="1"/>
</dbReference>
<dbReference type="NCBIfam" id="NF003995">
    <property type="entry name" value="PRK05472.2-4"/>
    <property type="match status" value="1"/>
</dbReference>
<dbReference type="SMART" id="SM00881">
    <property type="entry name" value="CoA_binding"/>
    <property type="match status" value="1"/>
</dbReference>
<dbReference type="STRING" id="29563.SAMN02983006_02461"/>
<dbReference type="GO" id="GO:0003700">
    <property type="term" value="F:DNA-binding transcription factor activity"/>
    <property type="evidence" value="ECO:0007669"/>
    <property type="project" value="UniProtKB-UniRule"/>
</dbReference>
<comment type="similarity">
    <text evidence="7">Belongs to the transcriptional regulatory Rex family.</text>
</comment>
<dbReference type="Pfam" id="PF02629">
    <property type="entry name" value="CoA_binding"/>
    <property type="match status" value="1"/>
</dbReference>
<dbReference type="InterPro" id="IPR003781">
    <property type="entry name" value="CoA-bd"/>
</dbReference>
<evidence type="ECO:0000256" key="4">
    <source>
        <dbReference type="ARBA" id="ARBA00023027"/>
    </source>
</evidence>
<dbReference type="InterPro" id="IPR036388">
    <property type="entry name" value="WH-like_DNA-bd_sf"/>
</dbReference>
<dbReference type="SUPFAM" id="SSF51735">
    <property type="entry name" value="NAD(P)-binding Rossmann-fold domains"/>
    <property type="match status" value="1"/>
</dbReference>
<comment type="subunit">
    <text evidence="7">Homodimer.</text>
</comment>
<dbReference type="PANTHER" id="PTHR35786:SF1">
    <property type="entry name" value="REDOX-SENSING TRANSCRIPTIONAL REPRESSOR REX 1"/>
    <property type="match status" value="1"/>
</dbReference>
<dbReference type="InterPro" id="IPR036390">
    <property type="entry name" value="WH_DNA-bd_sf"/>
</dbReference>
<dbReference type="GO" id="GO:0003677">
    <property type="term" value="F:DNA binding"/>
    <property type="evidence" value="ECO:0007669"/>
    <property type="project" value="UniProtKB-UniRule"/>
</dbReference>
<feature type="DNA-binding region" description="H-T-H motif" evidence="7">
    <location>
        <begin position="18"/>
        <end position="57"/>
    </location>
</feature>
<evidence type="ECO:0000313" key="10">
    <source>
        <dbReference type="Proteomes" id="UP000199006"/>
    </source>
</evidence>
<dbReference type="NCBIfam" id="NF003996">
    <property type="entry name" value="PRK05472.2-5"/>
    <property type="match status" value="1"/>
</dbReference>